<reference evidence="2 3" key="1">
    <citation type="submission" date="2020-04" db="EMBL/GenBank/DDBJ databases">
        <title>MicrobeNet Type strains.</title>
        <authorList>
            <person name="Nicholson A.C."/>
        </authorList>
    </citation>
    <scope>NUCLEOTIDE SEQUENCE [LARGE SCALE GENOMIC DNA]</scope>
    <source>
        <strain evidence="2 3">DSM 44113</strain>
    </source>
</reference>
<comment type="caution">
    <text evidence="2">The sequence shown here is derived from an EMBL/GenBank/DDBJ whole genome shotgun (WGS) entry which is preliminary data.</text>
</comment>
<dbReference type="Proteomes" id="UP000582646">
    <property type="component" value="Unassembled WGS sequence"/>
</dbReference>
<gene>
    <name evidence="2" type="ORF">HF999_18310</name>
</gene>
<evidence type="ECO:0000313" key="2">
    <source>
        <dbReference type="EMBL" id="NKY20318.1"/>
    </source>
</evidence>
<accession>A0A846X495</accession>
<keyword evidence="1" id="KW-0732">Signal</keyword>
<evidence type="ECO:0000256" key="1">
    <source>
        <dbReference type="SAM" id="SignalP"/>
    </source>
</evidence>
<dbReference type="AlphaFoldDB" id="A0A846X495"/>
<dbReference type="RefSeq" id="WP_168547280.1">
    <property type="nucleotide sequence ID" value="NZ_JAAXOQ010000029.1"/>
</dbReference>
<proteinExistence type="predicted"/>
<feature type="chain" id="PRO_5032947947" evidence="1">
    <location>
        <begin position="35"/>
        <end position="202"/>
    </location>
</feature>
<evidence type="ECO:0000313" key="3">
    <source>
        <dbReference type="Proteomes" id="UP000582646"/>
    </source>
</evidence>
<organism evidence="2 3">
    <name type="scientific">Tsukamurella spumae</name>
    <dbReference type="NCBI Taxonomy" id="44753"/>
    <lineage>
        <taxon>Bacteria</taxon>
        <taxon>Bacillati</taxon>
        <taxon>Actinomycetota</taxon>
        <taxon>Actinomycetes</taxon>
        <taxon>Mycobacteriales</taxon>
        <taxon>Tsukamurellaceae</taxon>
        <taxon>Tsukamurella</taxon>
    </lineage>
</organism>
<protein>
    <submittedName>
        <fullName evidence="2">Uncharacterized protein</fullName>
    </submittedName>
</protein>
<dbReference type="EMBL" id="JAAXOQ010000029">
    <property type="protein sequence ID" value="NKY20318.1"/>
    <property type="molecule type" value="Genomic_DNA"/>
</dbReference>
<feature type="signal peptide" evidence="1">
    <location>
        <begin position="1"/>
        <end position="34"/>
    </location>
</feature>
<name>A0A846X495_9ACTN</name>
<keyword evidence="3" id="KW-1185">Reference proteome</keyword>
<sequence>MSASSFASASTRITAATVAAATFLVGLVAAPASAAPVTAGCAAKSQPTLSLGKADRVQVEIPAAAGWHPVAPPAGRSFTVGAIDSADGEDGITVRIAYPKQPTDKLTANDLVTAFAARDSDTFTTVGRRSLAGPCGLPTVSISQRFTDIKTKRTAYGTARYTLFQYGTTTVGVIVEVASYDQQRLADVERTILDRYGIRLPA</sequence>